<organism evidence="6 7">
    <name type="scientific">Hemibagrus guttatus</name>
    <dbReference type="NCBI Taxonomy" id="175788"/>
    <lineage>
        <taxon>Eukaryota</taxon>
        <taxon>Metazoa</taxon>
        <taxon>Chordata</taxon>
        <taxon>Craniata</taxon>
        <taxon>Vertebrata</taxon>
        <taxon>Euteleostomi</taxon>
        <taxon>Actinopterygii</taxon>
        <taxon>Neopterygii</taxon>
        <taxon>Teleostei</taxon>
        <taxon>Ostariophysi</taxon>
        <taxon>Siluriformes</taxon>
        <taxon>Bagridae</taxon>
        <taxon>Hemibagrus</taxon>
    </lineage>
</organism>
<reference evidence="6" key="1">
    <citation type="submission" date="2023-06" db="EMBL/GenBank/DDBJ databases">
        <title>Male Hemibagrus guttatus genome.</title>
        <authorList>
            <person name="Bian C."/>
        </authorList>
    </citation>
    <scope>NUCLEOTIDE SEQUENCE</scope>
    <source>
        <strain evidence="6">Male_cb2023</strain>
        <tissue evidence="6">Muscle</tissue>
    </source>
</reference>
<dbReference type="AlphaFoldDB" id="A0AAE0V698"/>
<comment type="caution">
    <text evidence="6">The sequence shown here is derived from an EMBL/GenBank/DDBJ whole genome shotgun (WGS) entry which is preliminary data.</text>
</comment>
<keyword evidence="7" id="KW-1185">Reference proteome</keyword>
<protein>
    <submittedName>
        <fullName evidence="6">Uncharacterized protein</fullName>
    </submittedName>
</protein>
<dbReference type="GO" id="GO:0050974">
    <property type="term" value="P:detection of mechanical stimulus involved in sensory perception"/>
    <property type="evidence" value="ECO:0007669"/>
    <property type="project" value="TreeGrafter"/>
</dbReference>
<evidence type="ECO:0000256" key="3">
    <source>
        <dbReference type="ARBA" id="ARBA00022989"/>
    </source>
</evidence>
<feature type="non-terminal residue" evidence="6">
    <location>
        <position position="297"/>
    </location>
</feature>
<evidence type="ECO:0000256" key="1">
    <source>
        <dbReference type="ARBA" id="ARBA00004141"/>
    </source>
</evidence>
<evidence type="ECO:0000256" key="2">
    <source>
        <dbReference type="ARBA" id="ARBA00022692"/>
    </source>
</evidence>
<feature type="transmembrane region" description="Helical" evidence="5">
    <location>
        <begin position="50"/>
        <end position="73"/>
    </location>
</feature>
<name>A0AAE0V698_9TELE</name>
<accession>A0AAE0V698</accession>
<keyword evidence="4 5" id="KW-0472">Membrane</keyword>
<evidence type="ECO:0000313" key="7">
    <source>
        <dbReference type="Proteomes" id="UP001274896"/>
    </source>
</evidence>
<feature type="transmembrane region" description="Helical" evidence="5">
    <location>
        <begin position="248"/>
        <end position="270"/>
    </location>
</feature>
<dbReference type="EMBL" id="JAUCMX010000007">
    <property type="protein sequence ID" value="KAK3539940.1"/>
    <property type="molecule type" value="Genomic_DNA"/>
</dbReference>
<evidence type="ECO:0000256" key="4">
    <source>
        <dbReference type="ARBA" id="ARBA00023136"/>
    </source>
</evidence>
<dbReference type="GO" id="GO:0005886">
    <property type="term" value="C:plasma membrane"/>
    <property type="evidence" value="ECO:0007669"/>
    <property type="project" value="TreeGrafter"/>
</dbReference>
<dbReference type="Gene3D" id="3.60.10.10">
    <property type="entry name" value="Endonuclease/exonuclease/phosphatase"/>
    <property type="match status" value="1"/>
</dbReference>
<evidence type="ECO:0000313" key="6">
    <source>
        <dbReference type="EMBL" id="KAK3539940.1"/>
    </source>
</evidence>
<comment type="subcellular location">
    <subcellularLocation>
        <location evidence="1">Membrane</location>
        <topology evidence="1">Multi-pass membrane protein</topology>
    </subcellularLocation>
</comment>
<gene>
    <name evidence="6" type="ORF">QTP70_019582</name>
</gene>
<dbReference type="PANTHER" id="PTHR12489">
    <property type="entry name" value="LIPOMA HMGIC FUSION PARTNER-LIKE PROTEIN"/>
    <property type="match status" value="1"/>
</dbReference>
<keyword evidence="2 5" id="KW-0812">Transmembrane</keyword>
<dbReference type="PANTHER" id="PTHR12489:SF21">
    <property type="entry name" value="LHFPL TETRASPAN SUBFAMILY MEMBER 5B"/>
    <property type="match status" value="1"/>
</dbReference>
<sequence>YWIGDSVNTPQSGYFGLFYYCIGNPITSELVCKGSVLDFSSIPSGAFKTAMFFVGTSMLLNVGTMVSFSLFFFCSAASVYKICAWIQTSSGKGRELADVMERRKVDILCVQETRWKGSKARSIGAGFKLFYYGVDSKRNGVGVVLKEEFVRNVLEVKRVTDRVMSLKLEIEGVMLNVVSGYAPQVGCELEEKERFWSELDEVMESIPMAVLLVMGCMIYPDGWDSPEVKRMCGEQTSKYTLGNCTVRWAYILAIICILDALMLALVAFTLGNRQDNLLPDEFELETGEGKTNSFNNS</sequence>
<dbReference type="InterPro" id="IPR019372">
    <property type="entry name" value="LHFPL"/>
</dbReference>
<dbReference type="Pfam" id="PF10242">
    <property type="entry name" value="L_HMGIC_fpl"/>
    <property type="match status" value="2"/>
</dbReference>
<dbReference type="GO" id="GO:0007605">
    <property type="term" value="P:sensory perception of sound"/>
    <property type="evidence" value="ECO:0007669"/>
    <property type="project" value="TreeGrafter"/>
</dbReference>
<dbReference type="InterPro" id="IPR036691">
    <property type="entry name" value="Endo/exonu/phosph_ase_sf"/>
</dbReference>
<dbReference type="SUPFAM" id="SSF56219">
    <property type="entry name" value="DNase I-like"/>
    <property type="match status" value="1"/>
</dbReference>
<evidence type="ECO:0000256" key="5">
    <source>
        <dbReference type="SAM" id="Phobius"/>
    </source>
</evidence>
<proteinExistence type="predicted"/>
<feature type="non-terminal residue" evidence="6">
    <location>
        <position position="1"/>
    </location>
</feature>
<dbReference type="Proteomes" id="UP001274896">
    <property type="component" value="Unassembled WGS sequence"/>
</dbReference>
<keyword evidence="3 5" id="KW-1133">Transmembrane helix</keyword>